<accession>A0A514TVE1</accession>
<reference evidence="2 3" key="1">
    <citation type="submission" date="2019-06" db="EMBL/GenBank/DDBJ databases">
        <title>Complete genome sequence of Aeromonas hydrophila bacteriophage D3.</title>
        <authorList>
            <person name="Rai S."/>
            <person name="Tyagi A."/>
            <person name="Kumar N."/>
            <person name="Singh N."/>
        </authorList>
    </citation>
    <scope>NUCLEOTIDE SEQUENCE [LARGE SCALE GENOMIC DNA]</scope>
</reference>
<evidence type="ECO:0000313" key="2">
    <source>
        <dbReference type="EMBL" id="QDJ96991.1"/>
    </source>
</evidence>
<dbReference type="Proteomes" id="UP000319658">
    <property type="component" value="Segment"/>
</dbReference>
<name>A0A514TVE1_9CAUD</name>
<keyword evidence="3" id="KW-1185">Reference proteome</keyword>
<organism evidence="2 3">
    <name type="scientific">Aeromonas phage D3</name>
    <dbReference type="NCBI Taxonomy" id="2593327"/>
    <lineage>
        <taxon>Viruses</taxon>
        <taxon>Duplodnaviria</taxon>
        <taxon>Heunggongvirae</taxon>
        <taxon>Uroviricota</taxon>
        <taxon>Caudoviricetes</taxon>
        <taxon>Chimalliviridae</taxon>
        <taxon>Ludhianavirus</taxon>
        <taxon>Ludhianavirus D3</taxon>
    </lineage>
</organism>
<evidence type="ECO:0000313" key="3">
    <source>
        <dbReference type="Proteomes" id="UP000319658"/>
    </source>
</evidence>
<protein>
    <submittedName>
        <fullName evidence="2">Uncharacterized protein</fullName>
    </submittedName>
</protein>
<proteinExistence type="predicted"/>
<gene>
    <name evidence="2" type="ORF">D3_0261</name>
</gene>
<feature type="region of interest" description="Disordered" evidence="1">
    <location>
        <begin position="83"/>
        <end position="104"/>
    </location>
</feature>
<sequence length="104" mass="11495">MSNMQVQILRPFDIVRCCKHGDTSIGMVTEVTDGNRCSIDWFVNDANMPNAWINAMQLTILGNCMNAIARAMAHPMGSGAKHPDSMFPMTVDGQTTPYHHKSGR</sequence>
<evidence type="ECO:0000256" key="1">
    <source>
        <dbReference type="SAM" id="MobiDB-lite"/>
    </source>
</evidence>
<dbReference type="EMBL" id="MN102098">
    <property type="protein sequence ID" value="QDJ96991.1"/>
    <property type="molecule type" value="Genomic_DNA"/>
</dbReference>